<sequence>MNIVVTNRTNLNAKFFTLADCDLKNLWSKSTWFKNGRVLKSDAVPSGLVSRKHETHIGLGVCPVIRELENGRYLVSTSFYEVYSEDQTEPAQSKAAKKTEGRKKEESFPSFLPPPSLVAPSATNLDANVLPANTFTSKTNLETTPLKIPPVNNEVWAYVPTSLTEDDRLLLGDDLELAYCVMHLIHFFRVRTNKGKHDWVELSRDYCVERFGGRHGANWYRVRDKMIKAGILEEPKKDNARKDDYGLGLVLTDPRGVPGHLCYGYRLREDLRAATTKRTILTDPLAIKISQGNKATGYTSRRLKAYLQRTEAETAPLPFLTEIARHDDDETGTIEDKVESYATSIRWIQEKSWTFEPDSFSGRIHTNLTNLKRELRPYLRVDDEPLCQVDVPCSQLGFIGLAAQSAGRQHHKTYLDQDFFKIWEQDIYAYLAAKLKLTRNEVKTHLTQRALFSSNKSPYQKHPVKKLFDKEFPLLADYMKAVKNYKPKPTDDPETKEKPYRVLAQKAQVSERKFIIDTVCTRIIRERPDVWINTIHDSILMLRRDAEFVKMIMETEFAKLDLNPKLKVEYYGEE</sequence>
<feature type="region of interest" description="Disordered" evidence="1">
    <location>
        <begin position="90"/>
        <end position="116"/>
    </location>
</feature>
<evidence type="ECO:0000256" key="1">
    <source>
        <dbReference type="SAM" id="MobiDB-lite"/>
    </source>
</evidence>
<gene>
    <name evidence="2" type="ORF">FRUB_00302</name>
</gene>
<dbReference type="OrthoDB" id="259501at2"/>
<proteinExistence type="predicted"/>
<feature type="compositionally biased region" description="Basic and acidic residues" evidence="1">
    <location>
        <begin position="97"/>
        <end position="107"/>
    </location>
</feature>
<dbReference type="Proteomes" id="UP000214646">
    <property type="component" value="Unassembled WGS sequence"/>
</dbReference>
<accession>A0A225E042</accession>
<protein>
    <submittedName>
        <fullName evidence="2">Uncharacterized protein</fullName>
    </submittedName>
</protein>
<dbReference type="EMBL" id="NIDE01000001">
    <property type="protein sequence ID" value="OWK46603.1"/>
    <property type="molecule type" value="Genomic_DNA"/>
</dbReference>
<organism evidence="2 3">
    <name type="scientific">Fimbriiglobus ruber</name>
    <dbReference type="NCBI Taxonomy" id="1908690"/>
    <lineage>
        <taxon>Bacteria</taxon>
        <taxon>Pseudomonadati</taxon>
        <taxon>Planctomycetota</taxon>
        <taxon>Planctomycetia</taxon>
        <taxon>Gemmatales</taxon>
        <taxon>Gemmataceae</taxon>
        <taxon>Fimbriiglobus</taxon>
    </lineage>
</organism>
<evidence type="ECO:0000313" key="3">
    <source>
        <dbReference type="Proteomes" id="UP000214646"/>
    </source>
</evidence>
<comment type="caution">
    <text evidence="2">The sequence shown here is derived from an EMBL/GenBank/DDBJ whole genome shotgun (WGS) entry which is preliminary data.</text>
</comment>
<dbReference type="AlphaFoldDB" id="A0A225E042"/>
<keyword evidence="3" id="KW-1185">Reference proteome</keyword>
<dbReference type="RefSeq" id="WP_143392769.1">
    <property type="nucleotide sequence ID" value="NZ_NIDE01000001.1"/>
</dbReference>
<reference evidence="3" key="1">
    <citation type="submission" date="2017-06" db="EMBL/GenBank/DDBJ databases">
        <title>Genome analysis of Fimbriiglobus ruber SP5, the first member of the order Planctomycetales with confirmed chitinolytic capability.</title>
        <authorList>
            <person name="Ravin N.V."/>
            <person name="Rakitin A.L."/>
            <person name="Ivanova A.A."/>
            <person name="Beletsky A.V."/>
            <person name="Kulichevskaya I.S."/>
            <person name="Mardanov A.V."/>
            <person name="Dedysh S.N."/>
        </authorList>
    </citation>
    <scope>NUCLEOTIDE SEQUENCE [LARGE SCALE GENOMIC DNA]</scope>
    <source>
        <strain evidence="3">SP5</strain>
    </source>
</reference>
<evidence type="ECO:0000313" key="2">
    <source>
        <dbReference type="EMBL" id="OWK46603.1"/>
    </source>
</evidence>
<name>A0A225E042_9BACT</name>